<feature type="transmembrane region" description="Helical" evidence="8">
    <location>
        <begin position="84"/>
        <end position="105"/>
    </location>
</feature>
<protein>
    <submittedName>
        <fullName evidence="10">Glycosyl transferase</fullName>
    </submittedName>
</protein>
<dbReference type="Proteomes" id="UP000305451">
    <property type="component" value="Unassembled WGS sequence"/>
</dbReference>
<dbReference type="GO" id="GO:0009103">
    <property type="term" value="P:lipopolysaccharide biosynthetic process"/>
    <property type="evidence" value="ECO:0007669"/>
    <property type="project" value="UniProtKB-ARBA"/>
</dbReference>
<dbReference type="InterPro" id="IPR038731">
    <property type="entry name" value="RgtA/B/C-like"/>
</dbReference>
<evidence type="ECO:0000256" key="5">
    <source>
        <dbReference type="ARBA" id="ARBA00022692"/>
    </source>
</evidence>
<evidence type="ECO:0000256" key="1">
    <source>
        <dbReference type="ARBA" id="ARBA00004651"/>
    </source>
</evidence>
<dbReference type="OrthoDB" id="9811222at2"/>
<evidence type="ECO:0000259" key="9">
    <source>
        <dbReference type="Pfam" id="PF13231"/>
    </source>
</evidence>
<keyword evidence="3" id="KW-0328">Glycosyltransferase</keyword>
<evidence type="ECO:0000256" key="2">
    <source>
        <dbReference type="ARBA" id="ARBA00022475"/>
    </source>
</evidence>
<keyword evidence="2" id="KW-1003">Cell membrane</keyword>
<accession>A0A4V3RZ89</accession>
<dbReference type="AlphaFoldDB" id="A0A4V3RZ89"/>
<feature type="transmembrane region" description="Helical" evidence="8">
    <location>
        <begin position="312"/>
        <end position="331"/>
    </location>
</feature>
<keyword evidence="4 10" id="KW-0808">Transferase</keyword>
<keyword evidence="7 8" id="KW-0472">Membrane</keyword>
<evidence type="ECO:0000256" key="3">
    <source>
        <dbReference type="ARBA" id="ARBA00022676"/>
    </source>
</evidence>
<feature type="transmembrane region" description="Helical" evidence="8">
    <location>
        <begin position="287"/>
        <end position="306"/>
    </location>
</feature>
<dbReference type="Pfam" id="PF13231">
    <property type="entry name" value="PMT_2"/>
    <property type="match status" value="1"/>
</dbReference>
<feature type="transmembrane region" description="Helical" evidence="8">
    <location>
        <begin position="117"/>
        <end position="140"/>
    </location>
</feature>
<comment type="subcellular location">
    <subcellularLocation>
        <location evidence="1">Cell membrane</location>
        <topology evidence="1">Multi-pass membrane protein</topology>
    </subcellularLocation>
</comment>
<feature type="transmembrane region" description="Helical" evidence="8">
    <location>
        <begin position="338"/>
        <end position="361"/>
    </location>
</feature>
<keyword evidence="5 8" id="KW-0812">Transmembrane</keyword>
<reference evidence="10 11" key="1">
    <citation type="journal article" date="2013" name="Int. J. Syst. Evol. Microbiol.">
        <title>Marinicauda pacifica gen. nov., sp. nov., a prosthecate alphaproteobacterium of the family Hyphomonadaceae isolated from deep seawater.</title>
        <authorList>
            <person name="Zhang X.Y."/>
            <person name="Li G.W."/>
            <person name="Wang C.S."/>
            <person name="Zhang Y.J."/>
            <person name="Xu X.W."/>
            <person name="Li H."/>
            <person name="Liu A."/>
            <person name="Liu C."/>
            <person name="Xie B.B."/>
            <person name="Qin Q.L."/>
            <person name="Xu Z."/>
            <person name="Chen X.L."/>
            <person name="Zhou B.C."/>
            <person name="Zhang Y.Z."/>
        </authorList>
    </citation>
    <scope>NUCLEOTIDE SEQUENCE [LARGE SCALE GENOMIC DNA]</scope>
    <source>
        <strain evidence="10 11">P-1 km-3</strain>
    </source>
</reference>
<sequence length="515" mass="56054">MTDNPALRSARVELTATAGVLLTLLVARIAAIALDPGQLYADETQYWIWSRDLDWGYFSKPPMIAWIIALTTSLFGQADWAVRLAAPFLHTATAVFLGLTAARLFGARTGMWTSIAWITLPSVWLSATVITTDGVLMTSWSAGLYCLVRLRQGGGWPSALGLGLAAGLGFLSKYAMIYFFLGTALALVVDQPARQALLTLKGAAALALATVLILPNLAWNSAHDFATVTHTAANANWGSNLFNFEELGQFLVDQLAVFGPVFFPVLLVAIVQAVRGARQSGPARPRLMLALYSLPILVIVCLQAFISRAHANWAASAYAAGLVLTVAFLLSGPAWRRYALYGSVGLHALVGISMMVLAASVPLSEAAGVANAFKRVRGWDQSTAELSAAFERSGADALVFDNRNDFHQMQRYGSVDGEALYMWLRHEGALNHAEQGWPLPDGYGAPVLIASERPEEIPVIERDFARFEAFGEITVELGGDRRRHYDLFLAQDYRRVARSPEYEAQIERERASSSD</sequence>
<name>A0A4V3RZ89_9PROT</name>
<feature type="domain" description="Glycosyltransferase RgtA/B/C/D-like" evidence="9">
    <location>
        <begin position="59"/>
        <end position="219"/>
    </location>
</feature>
<dbReference type="GO" id="GO:0016763">
    <property type="term" value="F:pentosyltransferase activity"/>
    <property type="evidence" value="ECO:0007669"/>
    <property type="project" value="TreeGrafter"/>
</dbReference>
<keyword evidence="6 8" id="KW-1133">Transmembrane helix</keyword>
<feature type="transmembrane region" description="Helical" evidence="8">
    <location>
        <begin position="255"/>
        <end position="275"/>
    </location>
</feature>
<evidence type="ECO:0000313" key="11">
    <source>
        <dbReference type="Proteomes" id="UP000305451"/>
    </source>
</evidence>
<dbReference type="PANTHER" id="PTHR33908:SF11">
    <property type="entry name" value="MEMBRANE PROTEIN"/>
    <property type="match status" value="1"/>
</dbReference>
<gene>
    <name evidence="10" type="ORF">E5162_07425</name>
</gene>
<dbReference type="InterPro" id="IPR050297">
    <property type="entry name" value="LipidA_mod_glycosyltrf_83"/>
</dbReference>
<dbReference type="GO" id="GO:0005886">
    <property type="term" value="C:plasma membrane"/>
    <property type="evidence" value="ECO:0007669"/>
    <property type="project" value="UniProtKB-SubCell"/>
</dbReference>
<proteinExistence type="predicted"/>
<feature type="transmembrane region" description="Helical" evidence="8">
    <location>
        <begin position="160"/>
        <end position="189"/>
    </location>
</feature>
<dbReference type="PANTHER" id="PTHR33908">
    <property type="entry name" value="MANNOSYLTRANSFERASE YKCB-RELATED"/>
    <property type="match status" value="1"/>
</dbReference>
<evidence type="ECO:0000256" key="8">
    <source>
        <dbReference type="SAM" id="Phobius"/>
    </source>
</evidence>
<dbReference type="EMBL" id="SRXV01000002">
    <property type="protein sequence ID" value="TGY93379.1"/>
    <property type="molecule type" value="Genomic_DNA"/>
</dbReference>
<keyword evidence="11" id="KW-1185">Reference proteome</keyword>
<organism evidence="10 11">
    <name type="scientific">Marinicauda pacifica</name>
    <dbReference type="NCBI Taxonomy" id="1133559"/>
    <lineage>
        <taxon>Bacteria</taxon>
        <taxon>Pseudomonadati</taxon>
        <taxon>Pseudomonadota</taxon>
        <taxon>Alphaproteobacteria</taxon>
        <taxon>Maricaulales</taxon>
        <taxon>Maricaulaceae</taxon>
        <taxon>Marinicauda</taxon>
    </lineage>
</organism>
<feature type="transmembrane region" description="Helical" evidence="8">
    <location>
        <begin position="12"/>
        <end position="34"/>
    </location>
</feature>
<evidence type="ECO:0000256" key="6">
    <source>
        <dbReference type="ARBA" id="ARBA00022989"/>
    </source>
</evidence>
<comment type="caution">
    <text evidence="10">The sequence shown here is derived from an EMBL/GenBank/DDBJ whole genome shotgun (WGS) entry which is preliminary data.</text>
</comment>
<evidence type="ECO:0000256" key="7">
    <source>
        <dbReference type="ARBA" id="ARBA00023136"/>
    </source>
</evidence>
<feature type="transmembrane region" description="Helical" evidence="8">
    <location>
        <begin position="196"/>
        <end position="219"/>
    </location>
</feature>
<evidence type="ECO:0000256" key="4">
    <source>
        <dbReference type="ARBA" id="ARBA00022679"/>
    </source>
</evidence>
<evidence type="ECO:0000313" key="10">
    <source>
        <dbReference type="EMBL" id="TGY93379.1"/>
    </source>
</evidence>